<dbReference type="PANTHER" id="PTHR11926:SF1412">
    <property type="entry name" value="UDP-GLYCOSYLTRANSFERASE 83A1-LIKE"/>
    <property type="match status" value="1"/>
</dbReference>
<dbReference type="SUPFAM" id="SSF53756">
    <property type="entry name" value="UDP-Glycosyltransferase/glycogen phosphorylase"/>
    <property type="match status" value="1"/>
</dbReference>
<dbReference type="InterPro" id="IPR002213">
    <property type="entry name" value="UDP_glucos_trans"/>
</dbReference>
<dbReference type="Proteomes" id="UP000230069">
    <property type="component" value="Unassembled WGS sequence"/>
</dbReference>
<proteinExistence type="inferred from homology"/>
<evidence type="ECO:0000256" key="2">
    <source>
        <dbReference type="ARBA" id="ARBA00022679"/>
    </source>
</evidence>
<gene>
    <name evidence="5" type="ORF">AQUCO_00600437v1</name>
</gene>
<evidence type="ECO:0000256" key="1">
    <source>
        <dbReference type="ARBA" id="ARBA00009995"/>
    </source>
</evidence>
<dbReference type="FunFam" id="3.40.50.2000:FF:000061">
    <property type="entry name" value="UDP-glycosyltransferase 83A1"/>
    <property type="match status" value="1"/>
</dbReference>
<reference evidence="5 6" key="1">
    <citation type="submission" date="2017-09" db="EMBL/GenBank/DDBJ databases">
        <title>WGS assembly of Aquilegia coerulea Goldsmith.</title>
        <authorList>
            <person name="Hodges S."/>
            <person name="Kramer E."/>
            <person name="Nordborg M."/>
            <person name="Tomkins J."/>
            <person name="Borevitz J."/>
            <person name="Derieg N."/>
            <person name="Yan J."/>
            <person name="Mihaltcheva S."/>
            <person name="Hayes R.D."/>
            <person name="Rokhsar D."/>
        </authorList>
    </citation>
    <scope>NUCLEOTIDE SEQUENCE [LARGE SCALE GENOMIC DNA]</scope>
    <source>
        <strain evidence="6">cv. Goldsmith</strain>
    </source>
</reference>
<evidence type="ECO:0000256" key="4">
    <source>
        <dbReference type="RuleBase" id="RU362057"/>
    </source>
</evidence>
<comment type="similarity">
    <text evidence="1 3">Belongs to the UDP-glycosyltransferase family.</text>
</comment>
<keyword evidence="3" id="KW-0328">Glycosyltransferase</keyword>
<keyword evidence="6" id="KW-1185">Reference proteome</keyword>
<dbReference type="Gene3D" id="3.40.50.2000">
    <property type="entry name" value="Glycogen Phosphorylase B"/>
    <property type="match status" value="2"/>
</dbReference>
<dbReference type="GO" id="GO:0080044">
    <property type="term" value="F:quercetin 7-O-glucosyltransferase activity"/>
    <property type="evidence" value="ECO:0007669"/>
    <property type="project" value="TreeGrafter"/>
</dbReference>
<dbReference type="GO" id="GO:0080043">
    <property type="term" value="F:quercetin 3-O-glucosyltransferase activity"/>
    <property type="evidence" value="ECO:0007669"/>
    <property type="project" value="TreeGrafter"/>
</dbReference>
<sequence>MGKLPHILVVSFPAQGHVMPLMKFSHQLVDHGYKITFVNTNSIHKKLVSSSILTDHKEGKYHNKIKLVSVPEFGDILNLKEYISETMAVHLEELIKKINESDDEKIDYVVADACIGGILEIAERFGIDGAAFWPASLGVLAFMLHFPNLVEAGDVDYNGNPVKKEAARLPLGMSAMSTVDLMWSYSGEPFTQVILITIIINVNKAAKIASQMLCNSFSELEPASHDFTPNILTVGPLLSSEQLGHPNGQLWPEDSTCLTWLDQQPLQSVTYIAFGSTTLIDQSQFNELLHGLELVNRPFLLVVRPDGVDDLSASYADGFKDRIAHHGKVVDWAPQKRVLAHPSIACFITHCGWNSTLEAVSMGVPLLCWPYITDQFYNQNYICDILKVGLRVSKDKNGIITRSEIKTKVQALLGDDSIRSRANKLKDDATRSISEGGSSSKNFDDFINRIKC</sequence>
<organism evidence="5 6">
    <name type="scientific">Aquilegia coerulea</name>
    <name type="common">Rocky mountain columbine</name>
    <dbReference type="NCBI Taxonomy" id="218851"/>
    <lineage>
        <taxon>Eukaryota</taxon>
        <taxon>Viridiplantae</taxon>
        <taxon>Streptophyta</taxon>
        <taxon>Embryophyta</taxon>
        <taxon>Tracheophyta</taxon>
        <taxon>Spermatophyta</taxon>
        <taxon>Magnoliopsida</taxon>
        <taxon>Ranunculales</taxon>
        <taxon>Ranunculaceae</taxon>
        <taxon>Thalictroideae</taxon>
        <taxon>Aquilegia</taxon>
    </lineage>
</organism>
<dbReference type="OrthoDB" id="5835829at2759"/>
<protein>
    <recommendedName>
        <fullName evidence="4">Glycosyltransferase</fullName>
        <ecNumber evidence="4">2.4.1.-</ecNumber>
    </recommendedName>
</protein>
<evidence type="ECO:0000256" key="3">
    <source>
        <dbReference type="RuleBase" id="RU003718"/>
    </source>
</evidence>
<dbReference type="CDD" id="cd03784">
    <property type="entry name" value="GT1_Gtf-like"/>
    <property type="match status" value="1"/>
</dbReference>
<dbReference type="PANTHER" id="PTHR11926">
    <property type="entry name" value="GLUCOSYL/GLUCURONOSYL TRANSFERASES"/>
    <property type="match status" value="1"/>
</dbReference>
<dbReference type="Pfam" id="PF00201">
    <property type="entry name" value="UDPGT"/>
    <property type="match status" value="1"/>
</dbReference>
<dbReference type="EMBL" id="KZ305023">
    <property type="protein sequence ID" value="PIA57706.1"/>
    <property type="molecule type" value="Genomic_DNA"/>
</dbReference>
<dbReference type="InterPro" id="IPR035595">
    <property type="entry name" value="UDP_glycos_trans_CS"/>
</dbReference>
<dbReference type="AlphaFoldDB" id="A0A2G5EPL8"/>
<accession>A0A2G5EPL8</accession>
<name>A0A2G5EPL8_AQUCA</name>
<dbReference type="InParanoid" id="A0A2G5EPL8"/>
<dbReference type="EC" id="2.4.1.-" evidence="4"/>
<keyword evidence="2 3" id="KW-0808">Transferase</keyword>
<dbReference type="PROSITE" id="PS00375">
    <property type="entry name" value="UDPGT"/>
    <property type="match status" value="1"/>
</dbReference>
<evidence type="ECO:0000313" key="5">
    <source>
        <dbReference type="EMBL" id="PIA57706.1"/>
    </source>
</evidence>
<dbReference type="FunFam" id="3.40.50.2000:FF:000108">
    <property type="entry name" value="UDP-glycosyltransferase 83A1"/>
    <property type="match status" value="1"/>
</dbReference>
<evidence type="ECO:0000313" key="6">
    <source>
        <dbReference type="Proteomes" id="UP000230069"/>
    </source>
</evidence>